<gene>
    <name evidence="1" type="ORF">OIU79_019523</name>
</gene>
<dbReference type="OrthoDB" id="1664504at2759"/>
<proteinExistence type="predicted"/>
<dbReference type="AlphaFoldDB" id="A0A9Q0SK53"/>
<evidence type="ECO:0000313" key="1">
    <source>
        <dbReference type="EMBL" id="KAJ6679805.1"/>
    </source>
</evidence>
<reference evidence="1" key="1">
    <citation type="submission" date="2022-11" db="EMBL/GenBank/DDBJ databases">
        <authorList>
            <person name="Hyden B.L."/>
            <person name="Feng K."/>
            <person name="Yates T."/>
            <person name="Jawdy S."/>
            <person name="Smart L.B."/>
            <person name="Muchero W."/>
        </authorList>
    </citation>
    <scope>NUCLEOTIDE SEQUENCE</scope>
    <source>
        <tissue evidence="1">Shoot tip</tissue>
    </source>
</reference>
<comment type="caution">
    <text evidence="1">The sequence shown here is derived from an EMBL/GenBank/DDBJ whole genome shotgun (WGS) entry which is preliminary data.</text>
</comment>
<sequence>MNSAQIGILKQSHKVRLCCFLKSSHRAALEPQICLEILCFRAAFVASCLRGALPPVDFLAVCFVRAIEISGFGGMGLRGYLGVFREK</sequence>
<accession>A0A9Q0SK53</accession>
<dbReference type="Proteomes" id="UP001151532">
    <property type="component" value="Chromosome 14"/>
</dbReference>
<keyword evidence="2" id="KW-1185">Reference proteome</keyword>
<evidence type="ECO:0000313" key="2">
    <source>
        <dbReference type="Proteomes" id="UP001151532"/>
    </source>
</evidence>
<protein>
    <submittedName>
        <fullName evidence="1">Uncharacterized protein</fullName>
    </submittedName>
</protein>
<organism evidence="1 2">
    <name type="scientific">Salix purpurea</name>
    <name type="common">Purple osier willow</name>
    <dbReference type="NCBI Taxonomy" id="77065"/>
    <lineage>
        <taxon>Eukaryota</taxon>
        <taxon>Viridiplantae</taxon>
        <taxon>Streptophyta</taxon>
        <taxon>Embryophyta</taxon>
        <taxon>Tracheophyta</taxon>
        <taxon>Spermatophyta</taxon>
        <taxon>Magnoliopsida</taxon>
        <taxon>eudicotyledons</taxon>
        <taxon>Gunneridae</taxon>
        <taxon>Pentapetalae</taxon>
        <taxon>rosids</taxon>
        <taxon>fabids</taxon>
        <taxon>Malpighiales</taxon>
        <taxon>Salicaceae</taxon>
        <taxon>Saliceae</taxon>
        <taxon>Salix</taxon>
    </lineage>
</organism>
<dbReference type="EMBL" id="JAPFFK010000020">
    <property type="protein sequence ID" value="KAJ6679805.1"/>
    <property type="molecule type" value="Genomic_DNA"/>
</dbReference>
<reference evidence="1" key="2">
    <citation type="journal article" date="2023" name="Int. J. Mol. Sci.">
        <title>De Novo Assembly and Annotation of 11 Diverse Shrub Willow (Salix) Genomes Reveals Novel Gene Organization in Sex-Linked Regions.</title>
        <authorList>
            <person name="Hyden B."/>
            <person name="Feng K."/>
            <person name="Yates T.B."/>
            <person name="Jawdy S."/>
            <person name="Cereghino C."/>
            <person name="Smart L.B."/>
            <person name="Muchero W."/>
        </authorList>
    </citation>
    <scope>NUCLEOTIDE SEQUENCE</scope>
    <source>
        <tissue evidence="1">Shoot tip</tissue>
    </source>
</reference>
<name>A0A9Q0SK53_SALPP</name>